<evidence type="ECO:0000313" key="3">
    <source>
        <dbReference type="Proteomes" id="UP000319502"/>
    </source>
</evidence>
<reference evidence="2 3" key="1">
    <citation type="submission" date="2019-07" db="EMBL/GenBank/DDBJ databases">
        <title>The pathways for chlorine oxyanion respiration interact through the shared metabolite chlorate.</title>
        <authorList>
            <person name="Barnum T.P."/>
            <person name="Cheng Y."/>
            <person name="Hill K.A."/>
            <person name="Lucas L.N."/>
            <person name="Carlson H.K."/>
            <person name="Coates J.D."/>
        </authorList>
    </citation>
    <scope>NUCLEOTIDE SEQUENCE [LARGE SCALE GENOMIC DNA]</scope>
    <source>
        <strain evidence="2 3">SFB-3</strain>
    </source>
</reference>
<proteinExistence type="predicted"/>
<dbReference type="EMBL" id="VMNK01000003">
    <property type="protein sequence ID" value="TVO58713.1"/>
    <property type="molecule type" value="Genomic_DNA"/>
</dbReference>
<sequence length="80" mass="8569">MIDAVLGALFEAVGEAVLWLSSRVAGWLFDLNAVDARRVGEWVVLVSFVVMLFLLTVVAPLRRSVPSASGRWSGLAPAGE</sequence>
<dbReference type="Proteomes" id="UP000319502">
    <property type="component" value="Unassembled WGS sequence"/>
</dbReference>
<keyword evidence="1" id="KW-0812">Transmembrane</keyword>
<feature type="transmembrane region" description="Helical" evidence="1">
    <location>
        <begin position="42"/>
        <end position="61"/>
    </location>
</feature>
<evidence type="ECO:0000256" key="1">
    <source>
        <dbReference type="SAM" id="Phobius"/>
    </source>
</evidence>
<dbReference type="RefSeq" id="WP_144308239.1">
    <property type="nucleotide sequence ID" value="NZ_VMNK01000003.1"/>
</dbReference>
<protein>
    <submittedName>
        <fullName evidence="2">Uncharacterized protein</fullName>
    </submittedName>
</protein>
<comment type="caution">
    <text evidence="2">The sequence shown here is derived from an EMBL/GenBank/DDBJ whole genome shotgun (WGS) entry which is preliminary data.</text>
</comment>
<accession>A0A557R0M8</accession>
<keyword evidence="1" id="KW-1133">Transmembrane helix</keyword>
<organism evidence="2 3">
    <name type="scientific">Denitromonas halophila</name>
    <dbReference type="NCBI Taxonomy" id="1629404"/>
    <lineage>
        <taxon>Bacteria</taxon>
        <taxon>Pseudomonadati</taxon>
        <taxon>Pseudomonadota</taxon>
        <taxon>Betaproteobacteria</taxon>
        <taxon>Rhodocyclales</taxon>
        <taxon>Zoogloeaceae</taxon>
        <taxon>Denitromonas</taxon>
    </lineage>
</organism>
<keyword evidence="3" id="KW-1185">Reference proteome</keyword>
<name>A0A557R0M8_9RHOO</name>
<keyword evidence="1" id="KW-0472">Membrane</keyword>
<evidence type="ECO:0000313" key="2">
    <source>
        <dbReference type="EMBL" id="TVO58713.1"/>
    </source>
</evidence>
<dbReference type="AlphaFoldDB" id="A0A557R0M8"/>
<gene>
    <name evidence="2" type="ORF">FHP91_03350</name>
</gene>